<dbReference type="OrthoDB" id="10015658at2"/>
<accession>T0D982</accession>
<name>T0D982_ALIAG</name>
<dbReference type="AlphaFoldDB" id="T0D982"/>
<gene>
    <name evidence="1" type="ORF">K1I37_10085</name>
</gene>
<keyword evidence="2" id="KW-1185">Reference proteome</keyword>
<evidence type="ECO:0000313" key="2">
    <source>
        <dbReference type="Proteomes" id="UP000829401"/>
    </source>
</evidence>
<protein>
    <submittedName>
        <fullName evidence="1">MICOS complex subunit MIC60</fullName>
    </submittedName>
</protein>
<dbReference type="EMBL" id="CP080467">
    <property type="protein sequence ID" value="UNO47105.1"/>
    <property type="molecule type" value="Genomic_DNA"/>
</dbReference>
<reference evidence="2" key="1">
    <citation type="journal article" date="2022" name="G3 (Bethesda)">
        <title>Unveiling the complete genome sequence of Alicyclobacillus acidoterrestris DSM 3922T, a taint-producing strain.</title>
        <authorList>
            <person name="Leonardo I.C."/>
            <person name="Barreto Crespo M.T."/>
            <person name="Gaspar F.B."/>
        </authorList>
    </citation>
    <scope>NUCLEOTIDE SEQUENCE [LARGE SCALE GENOMIC DNA]</scope>
    <source>
        <strain evidence="2">DSM 3922</strain>
    </source>
</reference>
<proteinExistence type="predicted"/>
<accession>A0A9E6ZMT2</accession>
<sequence>MREFTAFATRFHKLKRDLQDIEESQYARLLQQERALQLQWQQLEDLSREARGRMKEAASALLVQSYVSYQEAIETRKAHLEREWAALQGDVHVQQGKLRDAYVEQEKWSRISQDARMEDGVERMRKLQVEADDEALKRFKRTDV</sequence>
<dbReference type="KEGG" id="aaco:K1I37_10085"/>
<dbReference type="RefSeq" id="WP_021296464.1">
    <property type="nucleotide sequence ID" value="NZ_AURB01000129.1"/>
</dbReference>
<organism evidence="1 2">
    <name type="scientific">Alicyclobacillus acidoterrestris (strain ATCC 49025 / DSM 3922 / CIP 106132 / NCIMB 13137 / GD3B)</name>
    <dbReference type="NCBI Taxonomy" id="1356854"/>
    <lineage>
        <taxon>Bacteria</taxon>
        <taxon>Bacillati</taxon>
        <taxon>Bacillota</taxon>
        <taxon>Bacilli</taxon>
        <taxon>Bacillales</taxon>
        <taxon>Alicyclobacillaceae</taxon>
        <taxon>Alicyclobacillus</taxon>
    </lineage>
</organism>
<evidence type="ECO:0000313" key="1">
    <source>
        <dbReference type="EMBL" id="UNO47105.1"/>
    </source>
</evidence>
<dbReference type="Proteomes" id="UP000829401">
    <property type="component" value="Chromosome"/>
</dbReference>
<dbReference type="STRING" id="1356854.N007_07135"/>